<dbReference type="OrthoDB" id="9802793at2"/>
<dbReference type="GO" id="GO:0016810">
    <property type="term" value="F:hydrolase activity, acting on carbon-nitrogen (but not peptide) bonds"/>
    <property type="evidence" value="ECO:0007669"/>
    <property type="project" value="InterPro"/>
</dbReference>
<dbReference type="EMBL" id="CP002691">
    <property type="protein sequence ID" value="AEE50252.1"/>
    <property type="molecule type" value="Genomic_DNA"/>
</dbReference>
<dbReference type="HOGENOM" id="CLU_046987_0_0_10"/>
<keyword evidence="1" id="KW-0732">Signal</keyword>
<evidence type="ECO:0000313" key="4">
    <source>
        <dbReference type="Proteomes" id="UP000008461"/>
    </source>
</evidence>
<accession>F4KVC6</accession>
<feature type="signal peptide" evidence="1">
    <location>
        <begin position="1"/>
        <end position="21"/>
    </location>
</feature>
<feature type="chain" id="PRO_5003312151" evidence="1">
    <location>
        <begin position="22"/>
        <end position="457"/>
    </location>
</feature>
<name>F4KVC6_HALH1</name>
<dbReference type="PANTHER" id="PTHR43135:SF3">
    <property type="entry name" value="ALPHA-D-RIBOSE 1-METHYLPHOSPHONATE 5-TRIPHOSPHATE DIPHOSPHATASE"/>
    <property type="match status" value="1"/>
</dbReference>
<dbReference type="MEROPS" id="M38.976"/>
<dbReference type="InterPro" id="IPR011059">
    <property type="entry name" value="Metal-dep_hydrolase_composite"/>
</dbReference>
<reference evidence="3 4" key="1">
    <citation type="journal article" date="2011" name="Stand. Genomic Sci.">
        <title>Complete genome sequence of Haliscomenobacter hydrossis type strain (O).</title>
        <authorList>
            <consortium name="US DOE Joint Genome Institute (JGI-PGF)"/>
            <person name="Daligault H."/>
            <person name="Lapidus A."/>
            <person name="Zeytun A."/>
            <person name="Nolan M."/>
            <person name="Lucas S."/>
            <person name="Del Rio T.G."/>
            <person name="Tice H."/>
            <person name="Cheng J.F."/>
            <person name="Tapia R."/>
            <person name="Han C."/>
            <person name="Goodwin L."/>
            <person name="Pitluck S."/>
            <person name="Liolios K."/>
            <person name="Pagani I."/>
            <person name="Ivanova N."/>
            <person name="Huntemann M."/>
            <person name="Mavromatis K."/>
            <person name="Mikhailova N."/>
            <person name="Pati A."/>
            <person name="Chen A."/>
            <person name="Palaniappan K."/>
            <person name="Land M."/>
            <person name="Hauser L."/>
            <person name="Brambilla E.M."/>
            <person name="Rohde M."/>
            <person name="Verbarg S."/>
            <person name="Goker M."/>
            <person name="Bristow J."/>
            <person name="Eisen J.A."/>
            <person name="Markowitz V."/>
            <person name="Hugenholtz P."/>
            <person name="Kyrpides N.C."/>
            <person name="Klenk H.P."/>
            <person name="Woyke T."/>
        </authorList>
    </citation>
    <scope>NUCLEOTIDE SEQUENCE [LARGE SCALE GENOMIC DNA]</scope>
    <source>
        <strain evidence="4">ATCC 27775 / DSM 1100 / LMG 10767 / O</strain>
    </source>
</reference>
<dbReference type="InterPro" id="IPR051781">
    <property type="entry name" value="Metallo-dep_Hydrolase"/>
</dbReference>
<dbReference type="Pfam" id="PF01979">
    <property type="entry name" value="Amidohydro_1"/>
    <property type="match status" value="1"/>
</dbReference>
<proteinExistence type="predicted"/>
<dbReference type="InterPro" id="IPR032466">
    <property type="entry name" value="Metal_Hydrolase"/>
</dbReference>
<keyword evidence="4" id="KW-1185">Reference proteome</keyword>
<dbReference type="AlphaFoldDB" id="F4KVC6"/>
<sequence>MKQITIITCCLLFALGLNAQASKGSLLIKNGTVLTVTKGTLEGSDVLIENGKITRIGKSLSAPAGVKTIDATGKYVMPGIIDAHSHIAIDAVNEATNPVTAEVAVGDAIDPMDISIYRALAGGTTASHAMHGSANAIGGQCQTIKHRFGTLNPNEYPMEGAPRTIKFALGENPTRVHGIGRGIVPRTRMGVEFVIRKSFSEAKAYDEAWKKYNAEKASKPTALPPKYDRRLETLAAVLNGQILIHCHSYRADEILMLMDVCKDFGVKKITFQHVNEGFKVAPELAAFGASASVFADWWAYKFEVYYSTAYNAAILTKNGVVTSINSDDAGYIRHLYHEAAKTQYYGGLTDDEALALITINPAKQLGVENRIGSLEVGKDGDVAIFDGHPLSVYGVPVFAIVDGIVRFDRANDPDDMRLDVDPIRATTTFQMAAGHHDHDRCMQGVQEAMEQLFQLKN</sequence>
<dbReference type="eggNOG" id="COG1228">
    <property type="taxonomic scope" value="Bacteria"/>
</dbReference>
<feature type="domain" description="Amidohydrolase-related" evidence="2">
    <location>
        <begin position="311"/>
        <end position="393"/>
    </location>
</feature>
<evidence type="ECO:0000259" key="2">
    <source>
        <dbReference type="Pfam" id="PF01979"/>
    </source>
</evidence>
<evidence type="ECO:0000313" key="3">
    <source>
        <dbReference type="EMBL" id="AEE50252.1"/>
    </source>
</evidence>
<dbReference type="InterPro" id="IPR006680">
    <property type="entry name" value="Amidohydro-rel"/>
</dbReference>
<evidence type="ECO:0000256" key="1">
    <source>
        <dbReference type="SAM" id="SignalP"/>
    </source>
</evidence>
<organism evidence="3 4">
    <name type="scientific">Haliscomenobacter hydrossis (strain ATCC 27775 / DSM 1100 / LMG 10767 / O)</name>
    <dbReference type="NCBI Taxonomy" id="760192"/>
    <lineage>
        <taxon>Bacteria</taxon>
        <taxon>Pseudomonadati</taxon>
        <taxon>Bacteroidota</taxon>
        <taxon>Saprospiria</taxon>
        <taxon>Saprospirales</taxon>
        <taxon>Haliscomenobacteraceae</taxon>
        <taxon>Haliscomenobacter</taxon>
    </lineage>
</organism>
<reference key="2">
    <citation type="submission" date="2011-04" db="EMBL/GenBank/DDBJ databases">
        <title>Complete sequence of chromosome of Haliscomenobacter hydrossis DSM 1100.</title>
        <authorList>
            <consortium name="US DOE Joint Genome Institute (JGI-PGF)"/>
            <person name="Lucas S."/>
            <person name="Han J."/>
            <person name="Lapidus A."/>
            <person name="Bruce D."/>
            <person name="Goodwin L."/>
            <person name="Pitluck S."/>
            <person name="Peters L."/>
            <person name="Kyrpides N."/>
            <person name="Mavromatis K."/>
            <person name="Ivanova N."/>
            <person name="Ovchinnikova G."/>
            <person name="Pagani I."/>
            <person name="Daligault H."/>
            <person name="Detter J.C."/>
            <person name="Han C."/>
            <person name="Land M."/>
            <person name="Hauser L."/>
            <person name="Markowitz V."/>
            <person name="Cheng J.-F."/>
            <person name="Hugenholtz P."/>
            <person name="Woyke T."/>
            <person name="Wu D."/>
            <person name="Verbarg S."/>
            <person name="Frueling A."/>
            <person name="Brambilla E."/>
            <person name="Klenk H.-P."/>
            <person name="Eisen J.A."/>
        </authorList>
    </citation>
    <scope>NUCLEOTIDE SEQUENCE</scope>
    <source>
        <strain>DSM 1100</strain>
    </source>
</reference>
<dbReference type="CDD" id="cd01309">
    <property type="entry name" value="Met_dep_hydrolase_C"/>
    <property type="match status" value="1"/>
</dbReference>
<dbReference type="Gene3D" id="3.20.20.140">
    <property type="entry name" value="Metal-dependent hydrolases"/>
    <property type="match status" value="1"/>
</dbReference>
<dbReference type="PANTHER" id="PTHR43135">
    <property type="entry name" value="ALPHA-D-RIBOSE 1-METHYLPHOSPHONATE 5-TRIPHOSPHATE DIPHOSPHATASE"/>
    <property type="match status" value="1"/>
</dbReference>
<gene>
    <name evidence="3" type="ordered locus">Halhy_2376</name>
</gene>
<dbReference type="KEGG" id="hhy:Halhy_2376"/>
<dbReference type="Proteomes" id="UP000008461">
    <property type="component" value="Chromosome"/>
</dbReference>
<dbReference type="SUPFAM" id="SSF51556">
    <property type="entry name" value="Metallo-dependent hydrolases"/>
    <property type="match status" value="1"/>
</dbReference>
<dbReference type="STRING" id="760192.Halhy_2376"/>
<protein>
    <submittedName>
        <fullName evidence="3">Amidohydrolase</fullName>
    </submittedName>
</protein>
<dbReference type="SUPFAM" id="SSF51338">
    <property type="entry name" value="Composite domain of metallo-dependent hydrolases"/>
    <property type="match status" value="1"/>
</dbReference>
<dbReference type="RefSeq" id="WP_013764801.1">
    <property type="nucleotide sequence ID" value="NC_015510.1"/>
</dbReference>